<comment type="caution">
    <text evidence="2">The sequence shown here is derived from an EMBL/GenBank/DDBJ whole genome shotgun (WGS) entry which is preliminary data.</text>
</comment>
<evidence type="ECO:0000259" key="1">
    <source>
        <dbReference type="Pfam" id="PF04073"/>
    </source>
</evidence>
<dbReference type="OrthoDB" id="9809296at2"/>
<feature type="domain" description="YbaK/aminoacyl-tRNA synthetase-associated" evidence="1">
    <location>
        <begin position="24"/>
        <end position="149"/>
    </location>
</feature>
<reference evidence="2 3" key="1">
    <citation type="submission" date="2015-01" db="EMBL/GenBank/DDBJ databases">
        <title>Draft genome sequence of Leucobacter komagatae strain VKM ST2845.</title>
        <authorList>
            <person name="Karlyshev A.V."/>
            <person name="Kudryashova E.B."/>
        </authorList>
    </citation>
    <scope>NUCLEOTIDE SEQUENCE [LARGE SCALE GENOMIC DNA]</scope>
    <source>
        <strain evidence="2 3">VKM ST2845</strain>
    </source>
</reference>
<dbReference type="InterPro" id="IPR036754">
    <property type="entry name" value="YbaK/aa-tRNA-synt-asso_dom_sf"/>
</dbReference>
<proteinExistence type="predicted"/>
<dbReference type="InterPro" id="IPR007214">
    <property type="entry name" value="YbaK/aa-tRNA-synth-assoc-dom"/>
</dbReference>
<dbReference type="Pfam" id="PF04073">
    <property type="entry name" value="tRNA_edit"/>
    <property type="match status" value="1"/>
</dbReference>
<dbReference type="EMBL" id="JXSQ01000004">
    <property type="protein sequence ID" value="KIP53163.1"/>
    <property type="molecule type" value="Genomic_DNA"/>
</dbReference>
<gene>
    <name evidence="2" type="ORF">SD72_04915</name>
</gene>
<protein>
    <submittedName>
        <fullName evidence="2">EBSC protein</fullName>
    </submittedName>
</protein>
<dbReference type="PANTHER" id="PTHR30411">
    <property type="entry name" value="CYTOPLASMIC PROTEIN"/>
    <property type="match status" value="1"/>
</dbReference>
<evidence type="ECO:0000313" key="3">
    <source>
        <dbReference type="Proteomes" id="UP000032120"/>
    </source>
</evidence>
<dbReference type="SUPFAM" id="SSF55826">
    <property type="entry name" value="YbaK/ProRS associated domain"/>
    <property type="match status" value="1"/>
</dbReference>
<dbReference type="CDD" id="cd04333">
    <property type="entry name" value="ProX_deacylase"/>
    <property type="match status" value="1"/>
</dbReference>
<dbReference type="AlphaFoldDB" id="A0A0D0IUD7"/>
<organism evidence="2 3">
    <name type="scientific">Leucobacter komagatae</name>
    <dbReference type="NCBI Taxonomy" id="55969"/>
    <lineage>
        <taxon>Bacteria</taxon>
        <taxon>Bacillati</taxon>
        <taxon>Actinomycetota</taxon>
        <taxon>Actinomycetes</taxon>
        <taxon>Micrococcales</taxon>
        <taxon>Microbacteriaceae</taxon>
        <taxon>Leucobacter</taxon>
    </lineage>
</organism>
<dbReference type="Gene3D" id="3.90.960.10">
    <property type="entry name" value="YbaK/aminoacyl-tRNA synthetase-associated domain"/>
    <property type="match status" value="1"/>
</dbReference>
<dbReference type="RefSeq" id="WP_042543315.1">
    <property type="nucleotide sequence ID" value="NZ_JXSQ01000004.1"/>
</dbReference>
<keyword evidence="3" id="KW-1185">Reference proteome</keyword>
<accession>A0A0D0IUD7</accession>
<evidence type="ECO:0000313" key="2">
    <source>
        <dbReference type="EMBL" id="KIP53163.1"/>
    </source>
</evidence>
<dbReference type="GO" id="GO:0002161">
    <property type="term" value="F:aminoacyl-tRNA deacylase activity"/>
    <property type="evidence" value="ECO:0007669"/>
    <property type="project" value="InterPro"/>
</dbReference>
<name>A0A0D0IUD7_9MICO</name>
<sequence length="169" mass="17582">MSISSVRQALSAQGWAGTILEFAESSATVELAAAQAGTEPRRIAKTLAFAGQPGSPAPSGNAILVVAAGDARVNGGMFKRAFGSKPSMLKFDEVEPLTGHPVGGVCPFANPETALVYLDESLRRFDSVFPAAGSANSAVEMNLAELERLSGAVGWVDVCAGWRDDQAER</sequence>
<dbReference type="Proteomes" id="UP000032120">
    <property type="component" value="Unassembled WGS sequence"/>
</dbReference>
<dbReference type="PANTHER" id="PTHR30411:SF1">
    <property type="entry name" value="CYTOPLASMIC PROTEIN"/>
    <property type="match status" value="1"/>
</dbReference>